<feature type="region of interest" description="Disordered" evidence="1">
    <location>
        <begin position="1"/>
        <end position="35"/>
    </location>
</feature>
<gene>
    <name evidence="2" type="ORF">Pmani_036374</name>
</gene>
<name>A0AAE1NJF8_9EUCA</name>
<comment type="caution">
    <text evidence="2">The sequence shown here is derived from an EMBL/GenBank/DDBJ whole genome shotgun (WGS) entry which is preliminary data.</text>
</comment>
<proteinExistence type="predicted"/>
<keyword evidence="3" id="KW-1185">Reference proteome</keyword>
<evidence type="ECO:0000313" key="2">
    <source>
        <dbReference type="EMBL" id="KAK4290753.1"/>
    </source>
</evidence>
<protein>
    <submittedName>
        <fullName evidence="2">Uncharacterized protein</fullName>
    </submittedName>
</protein>
<dbReference type="EMBL" id="JAWZYT010005379">
    <property type="protein sequence ID" value="KAK4290753.1"/>
    <property type="molecule type" value="Genomic_DNA"/>
</dbReference>
<sequence length="70" mass="7462">MEDGRSSQGGGGGIKRVERAVRKEEEEGHQWPGTARLIGSGPSECHSAIPLPPLLFSFLAHSSSNFQLSS</sequence>
<accession>A0AAE1NJF8</accession>
<evidence type="ECO:0000256" key="1">
    <source>
        <dbReference type="SAM" id="MobiDB-lite"/>
    </source>
</evidence>
<dbReference type="AlphaFoldDB" id="A0AAE1NJF8"/>
<reference evidence="2" key="1">
    <citation type="submission" date="2023-11" db="EMBL/GenBank/DDBJ databases">
        <title>Genome assemblies of two species of porcelain crab, Petrolisthes cinctipes and Petrolisthes manimaculis (Anomura: Porcellanidae).</title>
        <authorList>
            <person name="Angst P."/>
        </authorList>
    </citation>
    <scope>NUCLEOTIDE SEQUENCE</scope>
    <source>
        <strain evidence="2">PB745_02</strain>
        <tissue evidence="2">Gill</tissue>
    </source>
</reference>
<organism evidence="2 3">
    <name type="scientific">Petrolisthes manimaculis</name>
    <dbReference type="NCBI Taxonomy" id="1843537"/>
    <lineage>
        <taxon>Eukaryota</taxon>
        <taxon>Metazoa</taxon>
        <taxon>Ecdysozoa</taxon>
        <taxon>Arthropoda</taxon>
        <taxon>Crustacea</taxon>
        <taxon>Multicrustacea</taxon>
        <taxon>Malacostraca</taxon>
        <taxon>Eumalacostraca</taxon>
        <taxon>Eucarida</taxon>
        <taxon>Decapoda</taxon>
        <taxon>Pleocyemata</taxon>
        <taxon>Anomura</taxon>
        <taxon>Galatheoidea</taxon>
        <taxon>Porcellanidae</taxon>
        <taxon>Petrolisthes</taxon>
    </lineage>
</organism>
<feature type="compositionally biased region" description="Basic and acidic residues" evidence="1">
    <location>
        <begin position="15"/>
        <end position="29"/>
    </location>
</feature>
<dbReference type="Proteomes" id="UP001292094">
    <property type="component" value="Unassembled WGS sequence"/>
</dbReference>
<evidence type="ECO:0000313" key="3">
    <source>
        <dbReference type="Proteomes" id="UP001292094"/>
    </source>
</evidence>